<organism evidence="5 6">
    <name type="scientific">Candidatus Berkelbacteria bacterium RIFOXYA2_FULL_43_10</name>
    <dbReference type="NCBI Taxonomy" id="1797472"/>
    <lineage>
        <taxon>Bacteria</taxon>
        <taxon>Candidatus Berkelbacteria</taxon>
    </lineage>
</organism>
<dbReference type="STRING" id="1797472.A2215_03260"/>
<dbReference type="InterPro" id="IPR018274">
    <property type="entry name" value="PEP_util_AS"/>
</dbReference>
<dbReference type="PANTHER" id="PTHR43030:SF1">
    <property type="entry name" value="PHOSPHOENOLPYRUVATE SYNTHASE"/>
    <property type="match status" value="1"/>
</dbReference>
<comment type="similarity">
    <text evidence="1">Belongs to the PEP-utilizing enzyme family.</text>
</comment>
<dbReference type="GO" id="GO:0005524">
    <property type="term" value="F:ATP binding"/>
    <property type="evidence" value="ECO:0007669"/>
    <property type="project" value="UniProtKB-KW"/>
</dbReference>
<proteinExistence type="inferred from homology"/>
<reference evidence="5 6" key="1">
    <citation type="journal article" date="2016" name="Nat. Commun.">
        <title>Thousands of microbial genomes shed light on interconnected biogeochemical processes in an aquifer system.</title>
        <authorList>
            <person name="Anantharaman K."/>
            <person name="Brown C.T."/>
            <person name="Hug L.A."/>
            <person name="Sharon I."/>
            <person name="Castelle C.J."/>
            <person name="Probst A.J."/>
            <person name="Thomas B.C."/>
            <person name="Singh A."/>
            <person name="Wilkins M.J."/>
            <person name="Karaoz U."/>
            <person name="Brodie E.L."/>
            <person name="Williams K.H."/>
            <person name="Hubbard S.S."/>
            <person name="Banfield J.F."/>
        </authorList>
    </citation>
    <scope>NUCLEOTIDE SEQUENCE [LARGE SCALE GENOMIC DNA]</scope>
</reference>
<dbReference type="GO" id="GO:0008986">
    <property type="term" value="F:pyruvate, water dikinase activity"/>
    <property type="evidence" value="ECO:0007669"/>
    <property type="project" value="InterPro"/>
</dbReference>
<dbReference type="AlphaFoldDB" id="A0A1F5EEF5"/>
<sequence length="488" mass="56306">MPDLDQIKKAGYQFIWREFGALPLFVDTVLGKTFRVKDEKIIIYRQPAAEGYISSKGLKTAEKKGEQFYNNWPVVKKFIKKTNKIAPQFKKFIEKIENSDLTKKNDRELLHRFKEFLVFATKVFKLYNTTEPRFAGSSERKLSNYLSKRNNREVKRYLKILLTPDISKTIFNQQKLEWLNLVLMAEGSVTDFSDKIARHQKRYAFLANVTGKNFYGSSYFLNLFKKDIAQPKKFILKKLESIKKRDSEVKYQRRQLEKELNLPSEIVNLSNSLREIGLLRLNLDPYWRYALAIAFKKFLPEIAERKSLDLDQVGALTYAELRNLLLKNTKPNLKVINQRKSKYVAIMVKQGIYRFLTGHVTDRYIKVLKPKLDKSLTMFKGGVGNPGYKKGKVKIIHSSEGDIIEEMKTMKKGQILVTEMTRPQLIMAIHKAGAIITDEGGMTSHAAIISREFNIPCIIGTKIATQVLKDGDMVEVDADKGIVKIIDK</sequence>
<keyword evidence="2" id="KW-0547">Nucleotide-binding</keyword>
<dbReference type="Pfam" id="PF00391">
    <property type="entry name" value="PEP-utilizers"/>
    <property type="match status" value="1"/>
</dbReference>
<dbReference type="PANTHER" id="PTHR43030">
    <property type="entry name" value="PHOSPHOENOLPYRUVATE SYNTHASE"/>
    <property type="match status" value="1"/>
</dbReference>
<comment type="caution">
    <text evidence="5">The sequence shown here is derived from an EMBL/GenBank/DDBJ whole genome shotgun (WGS) entry which is preliminary data.</text>
</comment>
<keyword evidence="3" id="KW-0067">ATP-binding</keyword>
<evidence type="ECO:0000256" key="3">
    <source>
        <dbReference type="ARBA" id="ARBA00022840"/>
    </source>
</evidence>
<accession>A0A1F5EEF5</accession>
<dbReference type="InterPro" id="IPR036637">
    <property type="entry name" value="Phosphohistidine_dom_sf"/>
</dbReference>
<evidence type="ECO:0000313" key="5">
    <source>
        <dbReference type="EMBL" id="OGD65606.1"/>
    </source>
</evidence>
<dbReference type="Gene3D" id="3.50.30.10">
    <property type="entry name" value="Phosphohistidine domain"/>
    <property type="match status" value="1"/>
</dbReference>
<dbReference type="InterPro" id="IPR008279">
    <property type="entry name" value="PEP-util_enz_mobile_dom"/>
</dbReference>
<evidence type="ECO:0000256" key="1">
    <source>
        <dbReference type="ARBA" id="ARBA00007837"/>
    </source>
</evidence>
<dbReference type="EMBL" id="MEZY01000009">
    <property type="protein sequence ID" value="OGD65606.1"/>
    <property type="molecule type" value="Genomic_DNA"/>
</dbReference>
<evidence type="ECO:0000259" key="4">
    <source>
        <dbReference type="Pfam" id="PF00391"/>
    </source>
</evidence>
<feature type="domain" description="PEP-utilising enzyme mobile" evidence="4">
    <location>
        <begin position="411"/>
        <end position="481"/>
    </location>
</feature>
<dbReference type="InterPro" id="IPR006319">
    <property type="entry name" value="PEP_synth"/>
</dbReference>
<dbReference type="PROSITE" id="PS00370">
    <property type="entry name" value="PEP_ENZYMES_PHOS_SITE"/>
    <property type="match status" value="1"/>
</dbReference>
<evidence type="ECO:0000256" key="2">
    <source>
        <dbReference type="ARBA" id="ARBA00022741"/>
    </source>
</evidence>
<dbReference type="Proteomes" id="UP000178583">
    <property type="component" value="Unassembled WGS sequence"/>
</dbReference>
<dbReference type="SUPFAM" id="SSF52009">
    <property type="entry name" value="Phosphohistidine domain"/>
    <property type="match status" value="1"/>
</dbReference>
<evidence type="ECO:0000313" key="6">
    <source>
        <dbReference type="Proteomes" id="UP000178583"/>
    </source>
</evidence>
<protein>
    <recommendedName>
        <fullName evidence="4">PEP-utilising enzyme mobile domain-containing protein</fullName>
    </recommendedName>
</protein>
<name>A0A1F5EEF5_9BACT</name>
<gene>
    <name evidence="5" type="ORF">A2215_03260</name>
</gene>